<dbReference type="RefSeq" id="WP_117521366.1">
    <property type="nucleotide sequence ID" value="NZ_AP031484.1"/>
</dbReference>
<evidence type="ECO:0000313" key="12">
    <source>
        <dbReference type="Proteomes" id="UP000261011"/>
    </source>
</evidence>
<sequence>MKVIYPGSFDPLTYGHLDIIQRLDSMYDEVIVAILINEDKKSLFSLKEREEMLRVEIKENKLTHVTIKSFDGLLVNFAKEEDCKVIARGLRLIADYEYEKNIARINACLYEGLETIFLLANSNYSFISSSGVKEVASFKGEISPFVSKNVENKIKEKYNY</sequence>
<feature type="binding site" evidence="9">
    <location>
        <position position="16"/>
    </location>
    <ligand>
        <name>ATP</name>
        <dbReference type="ChEBI" id="CHEBI:30616"/>
    </ligand>
</feature>
<organism evidence="11 12">
    <name type="scientific">Anaerococcus nagyae</name>
    <dbReference type="NCBI Taxonomy" id="1755241"/>
    <lineage>
        <taxon>Bacteria</taxon>
        <taxon>Bacillati</taxon>
        <taxon>Bacillota</taxon>
        <taxon>Tissierellia</taxon>
        <taxon>Tissierellales</taxon>
        <taxon>Peptoniphilaceae</taxon>
        <taxon>Anaerococcus</taxon>
    </lineage>
</organism>
<evidence type="ECO:0000256" key="6">
    <source>
        <dbReference type="ARBA" id="ARBA00022842"/>
    </source>
</evidence>
<dbReference type="PANTHER" id="PTHR21342">
    <property type="entry name" value="PHOSPHOPANTETHEINE ADENYLYLTRANSFERASE"/>
    <property type="match status" value="1"/>
</dbReference>
<protein>
    <recommendedName>
        <fullName evidence="9">Phosphopantetheine adenylyltransferase</fullName>
        <ecNumber evidence="9">2.7.7.3</ecNumber>
    </recommendedName>
    <alternativeName>
        <fullName evidence="9">Dephospho-CoA pyrophosphorylase</fullName>
    </alternativeName>
    <alternativeName>
        <fullName evidence="9">Pantetheine-phosphate adenylyltransferase</fullName>
        <shortName evidence="9">PPAT</shortName>
    </alternativeName>
</protein>
<keyword evidence="6 9" id="KW-0460">Magnesium</keyword>
<keyword evidence="4 9" id="KW-0547">Nucleotide-binding</keyword>
<keyword evidence="12" id="KW-1185">Reference proteome</keyword>
<dbReference type="HAMAP" id="MF_00151">
    <property type="entry name" value="PPAT_bact"/>
    <property type="match status" value="1"/>
</dbReference>
<feature type="binding site" evidence="9">
    <location>
        <position position="8"/>
    </location>
    <ligand>
        <name>substrate</name>
    </ligand>
</feature>
<evidence type="ECO:0000256" key="2">
    <source>
        <dbReference type="ARBA" id="ARBA00022679"/>
    </source>
</evidence>
<dbReference type="Pfam" id="PF01467">
    <property type="entry name" value="CTP_transf_like"/>
    <property type="match status" value="1"/>
</dbReference>
<comment type="similarity">
    <text evidence="9">Belongs to the bacterial CoaD family.</text>
</comment>
<dbReference type="GO" id="GO:0005524">
    <property type="term" value="F:ATP binding"/>
    <property type="evidence" value="ECO:0007669"/>
    <property type="project" value="UniProtKB-KW"/>
</dbReference>
<dbReference type="NCBIfam" id="TIGR00125">
    <property type="entry name" value="cyt_tran_rel"/>
    <property type="match status" value="1"/>
</dbReference>
<keyword evidence="2 9" id="KW-0808">Transferase</keyword>
<dbReference type="PANTHER" id="PTHR21342:SF1">
    <property type="entry name" value="PHOSPHOPANTETHEINE ADENYLYLTRANSFERASE"/>
    <property type="match status" value="1"/>
</dbReference>
<feature type="binding site" evidence="9">
    <location>
        <position position="74"/>
    </location>
    <ligand>
        <name>substrate</name>
    </ligand>
</feature>
<feature type="binding site" evidence="9">
    <location>
        <begin position="8"/>
        <end position="9"/>
    </location>
    <ligand>
        <name>ATP</name>
        <dbReference type="ChEBI" id="CHEBI:30616"/>
    </ligand>
</feature>
<proteinExistence type="inferred from homology"/>
<comment type="cofactor">
    <cofactor evidence="9">
        <name>Mg(2+)</name>
        <dbReference type="ChEBI" id="CHEBI:18420"/>
    </cofactor>
</comment>
<keyword evidence="1 9" id="KW-0963">Cytoplasm</keyword>
<dbReference type="EMBL" id="QVEU01000003">
    <property type="protein sequence ID" value="RGB76413.1"/>
    <property type="molecule type" value="Genomic_DNA"/>
</dbReference>
<evidence type="ECO:0000256" key="1">
    <source>
        <dbReference type="ARBA" id="ARBA00022490"/>
    </source>
</evidence>
<evidence type="ECO:0000313" key="11">
    <source>
        <dbReference type="EMBL" id="RGB76413.1"/>
    </source>
</evidence>
<dbReference type="SUPFAM" id="SSF52374">
    <property type="entry name" value="Nucleotidylyl transferase"/>
    <property type="match status" value="1"/>
</dbReference>
<dbReference type="UniPathway" id="UPA00241">
    <property type="reaction ID" value="UER00355"/>
</dbReference>
<feature type="binding site" evidence="9">
    <location>
        <position position="40"/>
    </location>
    <ligand>
        <name>substrate</name>
    </ligand>
</feature>
<keyword evidence="5 9" id="KW-0067">ATP-binding</keyword>
<feature type="binding site" evidence="9">
    <location>
        <position position="99"/>
    </location>
    <ligand>
        <name>ATP</name>
        <dbReference type="ChEBI" id="CHEBI:30616"/>
    </ligand>
</feature>
<evidence type="ECO:0000256" key="7">
    <source>
        <dbReference type="ARBA" id="ARBA00022993"/>
    </source>
</evidence>
<dbReference type="InterPro" id="IPR014729">
    <property type="entry name" value="Rossmann-like_a/b/a_fold"/>
</dbReference>
<feature type="binding site" evidence="9">
    <location>
        <begin position="89"/>
        <end position="91"/>
    </location>
    <ligand>
        <name>ATP</name>
        <dbReference type="ChEBI" id="CHEBI:30616"/>
    </ligand>
</feature>
<evidence type="ECO:0000259" key="10">
    <source>
        <dbReference type="Pfam" id="PF01467"/>
    </source>
</evidence>
<dbReference type="PRINTS" id="PR01020">
    <property type="entry name" value="LPSBIOSNTHSS"/>
</dbReference>
<evidence type="ECO:0000256" key="9">
    <source>
        <dbReference type="HAMAP-Rule" id="MF_00151"/>
    </source>
</evidence>
<comment type="function">
    <text evidence="9">Reversibly transfers an adenylyl group from ATP to 4'-phosphopantetheine, yielding dephospho-CoA (dPCoA) and pyrophosphate.</text>
</comment>
<feature type="domain" description="Cytidyltransferase-like" evidence="10">
    <location>
        <begin position="4"/>
        <end position="134"/>
    </location>
</feature>
<evidence type="ECO:0000256" key="3">
    <source>
        <dbReference type="ARBA" id="ARBA00022695"/>
    </source>
</evidence>
<evidence type="ECO:0000256" key="8">
    <source>
        <dbReference type="ARBA" id="ARBA00029346"/>
    </source>
</evidence>
<comment type="catalytic activity">
    <reaction evidence="8 9">
        <text>(R)-4'-phosphopantetheine + ATP + H(+) = 3'-dephospho-CoA + diphosphate</text>
        <dbReference type="Rhea" id="RHEA:19801"/>
        <dbReference type="ChEBI" id="CHEBI:15378"/>
        <dbReference type="ChEBI" id="CHEBI:30616"/>
        <dbReference type="ChEBI" id="CHEBI:33019"/>
        <dbReference type="ChEBI" id="CHEBI:57328"/>
        <dbReference type="ChEBI" id="CHEBI:61723"/>
        <dbReference type="EC" id="2.7.7.3"/>
    </reaction>
</comment>
<dbReference type="NCBIfam" id="TIGR01510">
    <property type="entry name" value="coaD_prev_kdtB"/>
    <property type="match status" value="1"/>
</dbReference>
<dbReference type="GO" id="GO:0005737">
    <property type="term" value="C:cytoplasm"/>
    <property type="evidence" value="ECO:0007669"/>
    <property type="project" value="UniProtKB-SubCell"/>
</dbReference>
<reference evidence="11 12" key="1">
    <citation type="submission" date="2018-08" db="EMBL/GenBank/DDBJ databases">
        <title>A genome reference for cultivated species of the human gut microbiota.</title>
        <authorList>
            <person name="Zou Y."/>
            <person name="Xue W."/>
            <person name="Luo G."/>
        </authorList>
    </citation>
    <scope>NUCLEOTIDE SEQUENCE [LARGE SCALE GENOMIC DNA]</scope>
    <source>
        <strain evidence="11 12">OF01-3</strain>
    </source>
</reference>
<dbReference type="EC" id="2.7.7.3" evidence="9"/>
<keyword evidence="3 9" id="KW-0548">Nucleotidyltransferase</keyword>
<accession>A0A3E2TIA8</accession>
<gene>
    <name evidence="9" type="primary">coaD</name>
    <name evidence="11" type="ORF">DXA39_04385</name>
</gene>
<feature type="binding site" evidence="9">
    <location>
        <position position="88"/>
    </location>
    <ligand>
        <name>substrate</name>
    </ligand>
</feature>
<evidence type="ECO:0000256" key="4">
    <source>
        <dbReference type="ARBA" id="ARBA00022741"/>
    </source>
</evidence>
<dbReference type="AlphaFoldDB" id="A0A3E2TIA8"/>
<dbReference type="Gene3D" id="3.40.50.620">
    <property type="entry name" value="HUPs"/>
    <property type="match status" value="1"/>
</dbReference>
<comment type="caution">
    <text evidence="11">The sequence shown here is derived from an EMBL/GenBank/DDBJ whole genome shotgun (WGS) entry which is preliminary data.</text>
</comment>
<dbReference type="InterPro" id="IPR004821">
    <property type="entry name" value="Cyt_trans-like"/>
</dbReference>
<dbReference type="OrthoDB" id="9806661at2"/>
<comment type="subcellular location">
    <subcellularLocation>
        <location evidence="9">Cytoplasm</location>
    </subcellularLocation>
</comment>
<comment type="subunit">
    <text evidence="9">Homohexamer.</text>
</comment>
<evidence type="ECO:0000256" key="5">
    <source>
        <dbReference type="ARBA" id="ARBA00022840"/>
    </source>
</evidence>
<feature type="binding site" evidence="9">
    <location>
        <begin position="124"/>
        <end position="130"/>
    </location>
    <ligand>
        <name>ATP</name>
        <dbReference type="ChEBI" id="CHEBI:30616"/>
    </ligand>
</feature>
<dbReference type="GO" id="GO:0015937">
    <property type="term" value="P:coenzyme A biosynthetic process"/>
    <property type="evidence" value="ECO:0007669"/>
    <property type="project" value="UniProtKB-UniRule"/>
</dbReference>
<dbReference type="CDD" id="cd02163">
    <property type="entry name" value="PPAT"/>
    <property type="match status" value="1"/>
</dbReference>
<comment type="pathway">
    <text evidence="9">Cofactor biosynthesis; coenzyme A biosynthesis; CoA from (R)-pantothenate: step 4/5.</text>
</comment>
<feature type="site" description="Transition state stabilizer" evidence="9">
    <location>
        <position position="16"/>
    </location>
</feature>
<dbReference type="InterPro" id="IPR001980">
    <property type="entry name" value="PPAT"/>
</dbReference>
<name>A0A3E2TIA8_9FIRM</name>
<dbReference type="Proteomes" id="UP000261011">
    <property type="component" value="Unassembled WGS sequence"/>
</dbReference>
<dbReference type="GO" id="GO:0004595">
    <property type="term" value="F:pantetheine-phosphate adenylyltransferase activity"/>
    <property type="evidence" value="ECO:0007669"/>
    <property type="project" value="UniProtKB-UniRule"/>
</dbReference>
<keyword evidence="7 9" id="KW-0173">Coenzyme A biosynthesis</keyword>